<organism evidence="3 4">
    <name type="scientific">Pseudomonas salomonii</name>
    <dbReference type="NCBI Taxonomy" id="191391"/>
    <lineage>
        <taxon>Bacteria</taxon>
        <taxon>Pseudomonadati</taxon>
        <taxon>Pseudomonadota</taxon>
        <taxon>Gammaproteobacteria</taxon>
        <taxon>Pseudomonadales</taxon>
        <taxon>Pseudomonadaceae</taxon>
        <taxon>Pseudomonas</taxon>
    </lineage>
</organism>
<dbReference type="EMBL" id="FNOX01000002">
    <property type="protein sequence ID" value="SDX85780.1"/>
    <property type="molecule type" value="Genomic_DNA"/>
</dbReference>
<reference evidence="3 4" key="1">
    <citation type="submission" date="2016-10" db="EMBL/GenBank/DDBJ databases">
        <authorList>
            <person name="de Groot N.N."/>
        </authorList>
    </citation>
    <scope>NUCLEOTIDE SEQUENCE [LARGE SCALE GENOMIC DNA]</scope>
    <source>
        <strain evidence="3 4">ICMP 14252</strain>
    </source>
</reference>
<dbReference type="Gene3D" id="1.10.10.10">
    <property type="entry name" value="Winged helix-like DNA-binding domain superfamily/Winged helix DNA-binding domain"/>
    <property type="match status" value="1"/>
</dbReference>
<dbReference type="SUPFAM" id="SSF46894">
    <property type="entry name" value="C-terminal effector domain of the bipartite response regulators"/>
    <property type="match status" value="1"/>
</dbReference>
<dbReference type="Pfam" id="PF00196">
    <property type="entry name" value="GerE"/>
    <property type="match status" value="1"/>
</dbReference>
<dbReference type="EMBL" id="JACAQV010000015">
    <property type="protein sequence ID" value="NWF09437.1"/>
    <property type="molecule type" value="Genomic_DNA"/>
</dbReference>
<dbReference type="GO" id="GO:0003677">
    <property type="term" value="F:DNA binding"/>
    <property type="evidence" value="ECO:0007669"/>
    <property type="project" value="InterPro"/>
</dbReference>
<dbReference type="GO" id="GO:0006355">
    <property type="term" value="P:regulation of DNA-templated transcription"/>
    <property type="evidence" value="ECO:0007669"/>
    <property type="project" value="InterPro"/>
</dbReference>
<reference evidence="2 5" key="2">
    <citation type="submission" date="2020-04" db="EMBL/GenBank/DDBJ databases">
        <title>Molecular characterization of pseudomonads from Agaricus bisporus reveal novel blotch 2 pathogens in Western Europe.</title>
        <authorList>
            <person name="Taparia T."/>
            <person name="Krijger M."/>
            <person name="Haynes E."/>
            <person name="Elpinstone J.G."/>
            <person name="Noble R."/>
            <person name="Van Der Wolf J."/>
        </authorList>
    </citation>
    <scope>NUCLEOTIDE SEQUENCE [LARGE SCALE GENOMIC DNA]</scope>
    <source>
        <strain evidence="2 5">IPO3765</strain>
    </source>
</reference>
<proteinExistence type="predicted"/>
<sequence length="278" mass="30814">MINSQTLFPLIGKVITSAGSRKFTRLLHDLVLTKLHVDATYITQLRVKDADASRAEPNTISHEIQGPACMASPIGSNKQTTEVLTSELLMSECSPVHHMTDCSSVVNVGIEQALTTIPFSSQLHLKSLKNEYCYIISLYRMHADSFSTQEQITLKDFSSLLLPLVEKHINAINSQAVLDKNIAAENFVPNNANIDSLRQRFENRLMQSGLKLSNREKEICIGLLAGHTAPELADALVLKVNTVESYLKRAVIKMGIRGRHSLIRWMHANPGAAKVASW</sequence>
<dbReference type="Proteomes" id="UP000561369">
    <property type="component" value="Unassembled WGS sequence"/>
</dbReference>
<protein>
    <submittedName>
        <fullName evidence="2">Helix-turn-helix transcriptional regulator</fullName>
    </submittedName>
    <submittedName>
        <fullName evidence="3">Regulatory protein, luxR family</fullName>
    </submittedName>
</protein>
<evidence type="ECO:0000313" key="5">
    <source>
        <dbReference type="Proteomes" id="UP000561369"/>
    </source>
</evidence>
<name>A0A1H3F4H1_9PSED</name>
<feature type="domain" description="HTH luxR-type" evidence="1">
    <location>
        <begin position="209"/>
        <end position="266"/>
    </location>
</feature>
<evidence type="ECO:0000313" key="2">
    <source>
        <dbReference type="EMBL" id="NWF09437.1"/>
    </source>
</evidence>
<dbReference type="SMART" id="SM00421">
    <property type="entry name" value="HTH_LUXR"/>
    <property type="match status" value="1"/>
</dbReference>
<evidence type="ECO:0000313" key="4">
    <source>
        <dbReference type="Proteomes" id="UP000182902"/>
    </source>
</evidence>
<dbReference type="InterPro" id="IPR000792">
    <property type="entry name" value="Tscrpt_reg_LuxR_C"/>
</dbReference>
<dbReference type="InterPro" id="IPR016032">
    <property type="entry name" value="Sig_transdc_resp-reg_C-effctor"/>
</dbReference>
<dbReference type="PRINTS" id="PR00038">
    <property type="entry name" value="HTHLUXR"/>
</dbReference>
<dbReference type="AlphaFoldDB" id="A0A1H3F4H1"/>
<dbReference type="Proteomes" id="UP000182902">
    <property type="component" value="Unassembled WGS sequence"/>
</dbReference>
<evidence type="ECO:0000313" key="3">
    <source>
        <dbReference type="EMBL" id="SDX85780.1"/>
    </source>
</evidence>
<dbReference type="RefSeq" id="WP_065929944.1">
    <property type="nucleotide sequence ID" value="NZ_FNOX01000002.1"/>
</dbReference>
<accession>A0A1H3F4H1</accession>
<evidence type="ECO:0000259" key="1">
    <source>
        <dbReference type="SMART" id="SM00421"/>
    </source>
</evidence>
<gene>
    <name evidence="2" type="ORF">HX810_17380</name>
    <name evidence="3" type="ORF">SAMN05216247_1026</name>
</gene>
<dbReference type="InterPro" id="IPR036388">
    <property type="entry name" value="WH-like_DNA-bd_sf"/>
</dbReference>